<dbReference type="InParanoid" id="K9FWT6"/>
<keyword evidence="2" id="KW-1185">Reference proteome</keyword>
<evidence type="ECO:0000313" key="1">
    <source>
        <dbReference type="EMBL" id="EKV13594.1"/>
    </source>
</evidence>
<reference evidence="2" key="1">
    <citation type="journal article" date="2012" name="BMC Genomics">
        <title>Genome sequence of the necrotrophic fungus Penicillium digitatum, the main postharvest pathogen of citrus.</title>
        <authorList>
            <person name="Marcet-Houben M."/>
            <person name="Ballester A.-R."/>
            <person name="de la Fuente B."/>
            <person name="Harries E."/>
            <person name="Marcos J.F."/>
            <person name="Gonzalez-Candelas L."/>
            <person name="Gabaldon T."/>
        </authorList>
    </citation>
    <scope>NUCLEOTIDE SEQUENCE [LARGE SCALE GENOMIC DNA]</scope>
    <source>
        <strain evidence="2">PHI26 / CECT 20796</strain>
    </source>
</reference>
<proteinExistence type="predicted"/>
<dbReference type="AlphaFoldDB" id="K9FWT6"/>
<accession>K9FWT6</accession>
<dbReference type="EMBL" id="AKCT01000159">
    <property type="protein sequence ID" value="EKV13594.1"/>
    <property type="molecule type" value="Genomic_DNA"/>
</dbReference>
<dbReference type="HOGENOM" id="CLU_3175560_0_0_1"/>
<gene>
    <name evidence="1" type="ORF">PDIG_37830</name>
</gene>
<dbReference type="Proteomes" id="UP000009882">
    <property type="component" value="Unassembled WGS sequence"/>
</dbReference>
<protein>
    <submittedName>
        <fullName evidence="1">Uncharacterized protein</fullName>
    </submittedName>
</protein>
<organism evidence="1 2">
    <name type="scientific">Penicillium digitatum (strain PHI26 / CECT 20796)</name>
    <name type="common">Green mold</name>
    <dbReference type="NCBI Taxonomy" id="1170229"/>
    <lineage>
        <taxon>Eukaryota</taxon>
        <taxon>Fungi</taxon>
        <taxon>Dikarya</taxon>
        <taxon>Ascomycota</taxon>
        <taxon>Pezizomycotina</taxon>
        <taxon>Eurotiomycetes</taxon>
        <taxon>Eurotiomycetidae</taxon>
        <taxon>Eurotiales</taxon>
        <taxon>Aspergillaceae</taxon>
        <taxon>Penicillium</taxon>
    </lineage>
</organism>
<name>K9FWT6_PEND2</name>
<sequence length="47" mass="5492">MLSIVPIPIPSQKLIPSTARHTRTMFTMIQLHIMNEHRCCSLTRHLH</sequence>
<evidence type="ECO:0000313" key="2">
    <source>
        <dbReference type="Proteomes" id="UP000009882"/>
    </source>
</evidence>
<comment type="caution">
    <text evidence="1">The sequence shown here is derived from an EMBL/GenBank/DDBJ whole genome shotgun (WGS) entry which is preliminary data.</text>
</comment>